<proteinExistence type="predicted"/>
<sequence length="124" mass="14525">MQLWEQNTRPSLQKTPLPRSKFTWSCYTKKTMIELQLVAQKKKLPKRIIISGYTTERLSLPRICMKLQANPLEKWEEFNTAFPLLYKRERMYLHIVATSVPCERLFSKIGATITTSINHLTGKP</sequence>
<feature type="domain" description="HAT C-terminal dimerisation" evidence="1">
    <location>
        <begin position="64"/>
        <end position="121"/>
    </location>
</feature>
<reference evidence="2 3" key="1">
    <citation type="submission" date="2023-02" db="EMBL/GenBank/DDBJ databases">
        <title>LHISI_Scaffold_Assembly.</title>
        <authorList>
            <person name="Stuart O.P."/>
            <person name="Cleave R."/>
            <person name="Magrath M.J.L."/>
            <person name="Mikheyev A.S."/>
        </authorList>
    </citation>
    <scope>NUCLEOTIDE SEQUENCE [LARGE SCALE GENOMIC DNA]</scope>
    <source>
        <strain evidence="2">Daus_M_001</strain>
        <tissue evidence="2">Leg muscle</tissue>
    </source>
</reference>
<dbReference type="EMBL" id="JARBHB010000013">
    <property type="protein sequence ID" value="KAJ8869419.1"/>
    <property type="molecule type" value="Genomic_DNA"/>
</dbReference>
<evidence type="ECO:0000313" key="2">
    <source>
        <dbReference type="EMBL" id="KAJ8869419.1"/>
    </source>
</evidence>
<keyword evidence="3" id="KW-1185">Reference proteome</keyword>
<comment type="caution">
    <text evidence="2">The sequence shown here is derived from an EMBL/GenBank/DDBJ whole genome shotgun (WGS) entry which is preliminary data.</text>
</comment>
<dbReference type="Pfam" id="PF05699">
    <property type="entry name" value="Dimer_Tnp_hAT"/>
    <property type="match status" value="1"/>
</dbReference>
<dbReference type="InterPro" id="IPR008906">
    <property type="entry name" value="HATC_C_dom"/>
</dbReference>
<evidence type="ECO:0000259" key="1">
    <source>
        <dbReference type="Pfam" id="PF05699"/>
    </source>
</evidence>
<gene>
    <name evidence="2" type="ORF">PR048_028409</name>
</gene>
<name>A0ABQ9GAG5_9NEOP</name>
<evidence type="ECO:0000313" key="3">
    <source>
        <dbReference type="Proteomes" id="UP001159363"/>
    </source>
</evidence>
<organism evidence="2 3">
    <name type="scientific">Dryococelus australis</name>
    <dbReference type="NCBI Taxonomy" id="614101"/>
    <lineage>
        <taxon>Eukaryota</taxon>
        <taxon>Metazoa</taxon>
        <taxon>Ecdysozoa</taxon>
        <taxon>Arthropoda</taxon>
        <taxon>Hexapoda</taxon>
        <taxon>Insecta</taxon>
        <taxon>Pterygota</taxon>
        <taxon>Neoptera</taxon>
        <taxon>Polyneoptera</taxon>
        <taxon>Phasmatodea</taxon>
        <taxon>Verophasmatodea</taxon>
        <taxon>Anareolatae</taxon>
        <taxon>Phasmatidae</taxon>
        <taxon>Eurycanthinae</taxon>
        <taxon>Dryococelus</taxon>
    </lineage>
</organism>
<dbReference type="SUPFAM" id="SSF53098">
    <property type="entry name" value="Ribonuclease H-like"/>
    <property type="match status" value="1"/>
</dbReference>
<dbReference type="InterPro" id="IPR012337">
    <property type="entry name" value="RNaseH-like_sf"/>
</dbReference>
<accession>A0ABQ9GAG5</accession>
<dbReference type="Proteomes" id="UP001159363">
    <property type="component" value="Chromosome 12"/>
</dbReference>
<protein>
    <recommendedName>
        <fullName evidence="1">HAT C-terminal dimerisation domain-containing protein</fullName>
    </recommendedName>
</protein>